<dbReference type="OrthoDB" id="7820973at2"/>
<dbReference type="SUPFAM" id="SSF53474">
    <property type="entry name" value="alpha/beta-Hydrolases"/>
    <property type="match status" value="1"/>
</dbReference>
<dbReference type="Proteomes" id="UP000554144">
    <property type="component" value="Unassembled WGS sequence"/>
</dbReference>
<dbReference type="EMBL" id="JACCEV010000001">
    <property type="protein sequence ID" value="NYT85111.1"/>
    <property type="molecule type" value="Genomic_DNA"/>
</dbReference>
<organism evidence="2 3">
    <name type="scientific">Pollutimonas harenae</name>
    <dbReference type="NCBI Taxonomy" id="657015"/>
    <lineage>
        <taxon>Bacteria</taxon>
        <taxon>Pseudomonadati</taxon>
        <taxon>Pseudomonadota</taxon>
        <taxon>Betaproteobacteria</taxon>
        <taxon>Burkholderiales</taxon>
        <taxon>Alcaligenaceae</taxon>
        <taxon>Pollutimonas</taxon>
    </lineage>
</organism>
<dbReference type="RefSeq" id="WP_130037368.1">
    <property type="nucleotide sequence ID" value="NZ_JACCEV010000001.1"/>
</dbReference>
<dbReference type="PANTHER" id="PTHR43194">
    <property type="entry name" value="HYDROLASE ALPHA/BETA FOLD FAMILY"/>
    <property type="match status" value="1"/>
</dbReference>
<dbReference type="Pfam" id="PF00561">
    <property type="entry name" value="Abhydrolase_1"/>
    <property type="match status" value="1"/>
</dbReference>
<feature type="domain" description="AB hydrolase-1" evidence="1">
    <location>
        <begin position="72"/>
        <end position="241"/>
    </location>
</feature>
<name>A0A853GSF0_9BURK</name>
<dbReference type="AlphaFoldDB" id="A0A853GSF0"/>
<evidence type="ECO:0000259" key="1">
    <source>
        <dbReference type="Pfam" id="PF00561"/>
    </source>
</evidence>
<reference evidence="2 3" key="1">
    <citation type="submission" date="2020-07" db="EMBL/GenBank/DDBJ databases">
        <title>Taxonomic revisions and descriptions of new bacterial species based on genomic comparisons in the high-G+C-content subgroup of the family Alcaligenaceae.</title>
        <authorList>
            <person name="Szabo A."/>
            <person name="Felfoldi T."/>
        </authorList>
    </citation>
    <scope>NUCLEOTIDE SEQUENCE [LARGE SCALE GENOMIC DNA]</scope>
    <source>
        <strain evidence="2 3">DSM 25667</strain>
    </source>
</reference>
<gene>
    <name evidence="2" type="ORF">H0A62_05800</name>
</gene>
<accession>A0A853GSF0</accession>
<protein>
    <recommendedName>
        <fullName evidence="1">AB hydrolase-1 domain-containing protein</fullName>
    </recommendedName>
</protein>
<dbReference type="InterPro" id="IPR029058">
    <property type="entry name" value="AB_hydrolase_fold"/>
</dbReference>
<dbReference type="Gene3D" id="3.40.50.1820">
    <property type="entry name" value="alpha/beta hydrolase"/>
    <property type="match status" value="1"/>
</dbReference>
<keyword evidence="3" id="KW-1185">Reference proteome</keyword>
<dbReference type="InterPro" id="IPR050228">
    <property type="entry name" value="Carboxylesterase_BioH"/>
</dbReference>
<dbReference type="InterPro" id="IPR000073">
    <property type="entry name" value="AB_hydrolase_1"/>
</dbReference>
<evidence type="ECO:0000313" key="2">
    <source>
        <dbReference type="EMBL" id="NYT85111.1"/>
    </source>
</evidence>
<comment type="caution">
    <text evidence="2">The sequence shown here is derived from an EMBL/GenBank/DDBJ whole genome shotgun (WGS) entry which is preliminary data.</text>
</comment>
<dbReference type="PANTHER" id="PTHR43194:SF5">
    <property type="entry name" value="PIMELOYL-[ACYL-CARRIER PROTEIN] METHYL ESTER ESTERASE"/>
    <property type="match status" value="1"/>
</dbReference>
<sequence>MPDTRTNAPLCLRAMGSFHVSGRRVLLEGRPPYVRTMSEGGEPVSINPNGSYLIEQMYVQYFLPQHSNGKGPLVFWHGGGMTGATWETTPDGREGWANYFVRQGWDVYVCDAVERGRSGFAPHPDIWPEGPVVQTVDDIHTRFRIGDRPGSYHTDPARRSAYPDTRFPLESFDTFCLQMVPRWTHTNTAMIEAFHILLKRIGRSTIICHSQAGPLAMMLAAQAGDLIRALVAIEPAGIASLAPDAYNTPTLVVMGGNMADDKRWQRLSQKISSFAQQHPSVQILHLEELGIHGNSHVLMMDTNSDDIACRVNDWLSHASGV</sequence>
<proteinExistence type="predicted"/>
<evidence type="ECO:0000313" key="3">
    <source>
        <dbReference type="Proteomes" id="UP000554144"/>
    </source>
</evidence>